<evidence type="ECO:0000256" key="8">
    <source>
        <dbReference type="ARBA" id="ARBA00023152"/>
    </source>
</evidence>
<dbReference type="EMBL" id="DVMM01000062">
    <property type="protein sequence ID" value="HIU29255.1"/>
    <property type="molecule type" value="Genomic_DNA"/>
</dbReference>
<feature type="active site" description="Proton acceptor" evidence="11 12">
    <location>
        <position position="343"/>
    </location>
</feature>
<comment type="similarity">
    <text evidence="2 11">Belongs to the enolase family.</text>
</comment>
<dbReference type="Proteomes" id="UP000824089">
    <property type="component" value="Unassembled WGS sequence"/>
</dbReference>
<reference evidence="17" key="2">
    <citation type="journal article" date="2021" name="PeerJ">
        <title>Extensive microbial diversity within the chicken gut microbiome revealed by metagenomics and culture.</title>
        <authorList>
            <person name="Gilroy R."/>
            <person name="Ravi A."/>
            <person name="Getino M."/>
            <person name="Pursley I."/>
            <person name="Horton D.L."/>
            <person name="Alikhan N.F."/>
            <person name="Baker D."/>
            <person name="Gharbi K."/>
            <person name="Hall N."/>
            <person name="Watson M."/>
            <person name="Adriaenssens E.M."/>
            <person name="Foster-Nyarko E."/>
            <person name="Jarju S."/>
            <person name="Secka A."/>
            <person name="Antonio M."/>
            <person name="Oren A."/>
            <person name="Chaudhuri R.R."/>
            <person name="La Ragione R."/>
            <person name="Hildebrand F."/>
            <person name="Pallen M.J."/>
        </authorList>
    </citation>
    <scope>NUCLEOTIDE SEQUENCE</scope>
    <source>
        <strain evidence="17">CHK195-4489</strain>
    </source>
</reference>
<dbReference type="InterPro" id="IPR020811">
    <property type="entry name" value="Enolase_N"/>
</dbReference>
<feature type="active site" description="Proton donor" evidence="11 12">
    <location>
        <position position="209"/>
    </location>
</feature>
<feature type="binding site" evidence="13">
    <location>
        <position position="289"/>
    </location>
    <ligand>
        <name>substrate</name>
    </ligand>
</feature>
<evidence type="ECO:0000256" key="14">
    <source>
        <dbReference type="PIRSR" id="PIRSR001400-3"/>
    </source>
</evidence>
<feature type="binding site" evidence="11">
    <location>
        <position position="394"/>
    </location>
    <ligand>
        <name>(2R)-2-phosphoglycerate</name>
        <dbReference type="ChEBI" id="CHEBI:58289"/>
    </ligand>
</feature>
<keyword evidence="6 11" id="KW-0479">Metal-binding</keyword>
<evidence type="ECO:0000256" key="11">
    <source>
        <dbReference type="HAMAP-Rule" id="MF_00318"/>
    </source>
</evidence>
<comment type="caution">
    <text evidence="17">The sequence shown here is derived from an EMBL/GenBank/DDBJ whole genome shotgun (WGS) entry which is preliminary data.</text>
</comment>
<dbReference type="CDD" id="cd03313">
    <property type="entry name" value="enolase"/>
    <property type="match status" value="1"/>
</dbReference>
<accession>A0A9D1L9L6</accession>
<dbReference type="GO" id="GO:0000287">
    <property type="term" value="F:magnesium ion binding"/>
    <property type="evidence" value="ECO:0007669"/>
    <property type="project" value="UniProtKB-UniRule"/>
</dbReference>
<comment type="cofactor">
    <cofactor evidence="14">
        <name>Mg(2+)</name>
        <dbReference type="ChEBI" id="CHEBI:18420"/>
    </cofactor>
    <text evidence="14">Mg(2+) is required for catalysis and for stabilizing the dimer.</text>
</comment>
<feature type="binding site" evidence="13">
    <location>
        <begin position="370"/>
        <end position="373"/>
    </location>
    <ligand>
        <name>substrate</name>
    </ligand>
</feature>
<dbReference type="SFLD" id="SFLDG00178">
    <property type="entry name" value="enolase"/>
    <property type="match status" value="1"/>
</dbReference>
<feature type="domain" description="Enolase N-terminal" evidence="16">
    <location>
        <begin position="8"/>
        <end position="138"/>
    </location>
</feature>
<evidence type="ECO:0000256" key="5">
    <source>
        <dbReference type="ARBA" id="ARBA00022525"/>
    </source>
</evidence>
<evidence type="ECO:0000259" key="15">
    <source>
        <dbReference type="SMART" id="SM01192"/>
    </source>
</evidence>
<dbReference type="Pfam" id="PF03952">
    <property type="entry name" value="Enolase_N"/>
    <property type="match status" value="1"/>
</dbReference>
<feature type="binding site" evidence="13">
    <location>
        <position position="394"/>
    </location>
    <ligand>
        <name>substrate</name>
    </ligand>
</feature>
<dbReference type="NCBIfam" id="TIGR01060">
    <property type="entry name" value="eno"/>
    <property type="match status" value="1"/>
</dbReference>
<evidence type="ECO:0000256" key="2">
    <source>
        <dbReference type="ARBA" id="ARBA00009604"/>
    </source>
</evidence>
<comment type="function">
    <text evidence="11">Catalyzes the reversible conversion of 2-phosphoglycerate (2-PG) into phosphoenolpyruvate (PEP). It is essential for the degradation of carbohydrates via glycolysis.</text>
</comment>
<dbReference type="SUPFAM" id="SSF54826">
    <property type="entry name" value="Enolase N-terminal domain-like"/>
    <property type="match status" value="1"/>
</dbReference>
<evidence type="ECO:0000256" key="7">
    <source>
        <dbReference type="ARBA" id="ARBA00022842"/>
    </source>
</evidence>
<dbReference type="SMART" id="SM01192">
    <property type="entry name" value="Enolase_C"/>
    <property type="match status" value="1"/>
</dbReference>
<dbReference type="SMART" id="SM01193">
    <property type="entry name" value="Enolase_N"/>
    <property type="match status" value="1"/>
</dbReference>
<dbReference type="InterPro" id="IPR036849">
    <property type="entry name" value="Enolase-like_C_sf"/>
</dbReference>
<feature type="binding site" evidence="11">
    <location>
        <position position="167"/>
    </location>
    <ligand>
        <name>(2R)-2-phosphoglycerate</name>
        <dbReference type="ChEBI" id="CHEBI:58289"/>
    </ligand>
</feature>
<protein>
    <recommendedName>
        <fullName evidence="4 11">Enolase</fullName>
        <ecNumber evidence="3 11">4.2.1.11</ecNumber>
    </recommendedName>
    <alternativeName>
        <fullName evidence="11">2-phospho-D-glycerate hydro-lyase</fullName>
    </alternativeName>
    <alternativeName>
        <fullName evidence="11">2-phosphoglycerate dehydratase</fullName>
    </alternativeName>
</protein>
<feature type="binding site" evidence="11 14">
    <location>
        <position position="246"/>
    </location>
    <ligand>
        <name>Mg(2+)</name>
        <dbReference type="ChEBI" id="CHEBI:18420"/>
    </ligand>
</feature>
<evidence type="ECO:0000256" key="12">
    <source>
        <dbReference type="PIRSR" id="PIRSR001400-1"/>
    </source>
</evidence>
<evidence type="ECO:0000256" key="10">
    <source>
        <dbReference type="ARBA" id="ARBA00048951"/>
    </source>
</evidence>
<dbReference type="PRINTS" id="PR00148">
    <property type="entry name" value="ENOLASE"/>
</dbReference>
<dbReference type="InterPro" id="IPR000941">
    <property type="entry name" value="Enolase"/>
</dbReference>
<dbReference type="SFLD" id="SFLDF00002">
    <property type="entry name" value="enolase"/>
    <property type="match status" value="1"/>
</dbReference>
<dbReference type="Gene3D" id="3.30.390.10">
    <property type="entry name" value="Enolase-like, N-terminal domain"/>
    <property type="match status" value="1"/>
</dbReference>
<dbReference type="HAMAP" id="MF_00318">
    <property type="entry name" value="Enolase"/>
    <property type="match status" value="1"/>
</dbReference>
<evidence type="ECO:0000259" key="16">
    <source>
        <dbReference type="SMART" id="SM01193"/>
    </source>
</evidence>
<feature type="binding site" evidence="11">
    <location>
        <position position="372"/>
    </location>
    <ligand>
        <name>(2R)-2-phosphoglycerate</name>
        <dbReference type="ChEBI" id="CHEBI:58289"/>
    </ligand>
</feature>
<comment type="catalytic activity">
    <reaction evidence="10">
        <text>(2R)-2-phosphoglycerate = phosphoenolpyruvate + H2O</text>
        <dbReference type="Rhea" id="RHEA:10164"/>
        <dbReference type="ChEBI" id="CHEBI:15377"/>
        <dbReference type="ChEBI" id="CHEBI:58289"/>
        <dbReference type="ChEBI" id="CHEBI:58702"/>
        <dbReference type="EC" id="4.2.1.11"/>
    </reaction>
    <physiologicalReaction direction="left-to-right" evidence="10">
        <dbReference type="Rhea" id="RHEA:10165"/>
    </physiologicalReaction>
</comment>
<feature type="binding site" evidence="11 14">
    <location>
        <position position="318"/>
    </location>
    <ligand>
        <name>Mg(2+)</name>
        <dbReference type="ChEBI" id="CHEBI:18420"/>
    </ligand>
</feature>
<dbReference type="PIRSF" id="PIRSF001400">
    <property type="entry name" value="Enolase"/>
    <property type="match status" value="1"/>
</dbReference>
<dbReference type="InterPro" id="IPR029017">
    <property type="entry name" value="Enolase-like_N"/>
</dbReference>
<comment type="subcellular location">
    <subcellularLocation>
        <location evidence="11">Cytoplasm</location>
    </subcellularLocation>
    <subcellularLocation>
        <location evidence="11">Secreted</location>
    </subcellularLocation>
    <subcellularLocation>
        <location evidence="11">Cell surface</location>
    </subcellularLocation>
    <text evidence="11">Fractions of enolase are present in both the cytoplasm and on the cell surface.</text>
</comment>
<keyword evidence="9 11" id="KW-0456">Lyase</keyword>
<evidence type="ECO:0000256" key="6">
    <source>
        <dbReference type="ARBA" id="ARBA00022723"/>
    </source>
</evidence>
<keyword evidence="5 11" id="KW-0964">Secreted</keyword>
<reference evidence="17" key="1">
    <citation type="submission" date="2020-10" db="EMBL/GenBank/DDBJ databases">
        <authorList>
            <person name="Gilroy R."/>
        </authorList>
    </citation>
    <scope>NUCLEOTIDE SEQUENCE</scope>
    <source>
        <strain evidence="17">CHK195-4489</strain>
    </source>
</reference>
<dbReference type="PANTHER" id="PTHR11902">
    <property type="entry name" value="ENOLASE"/>
    <property type="match status" value="1"/>
</dbReference>
<keyword evidence="8 11" id="KW-0324">Glycolysis</keyword>
<dbReference type="SFLD" id="SFLDS00001">
    <property type="entry name" value="Enolase"/>
    <property type="match status" value="1"/>
</dbReference>
<feature type="binding site" evidence="13">
    <location>
        <position position="168"/>
    </location>
    <ligand>
        <name>substrate</name>
    </ligand>
</feature>
<keyword evidence="7 11" id="KW-0460">Magnesium</keyword>
<dbReference type="GO" id="GO:0006096">
    <property type="term" value="P:glycolytic process"/>
    <property type="evidence" value="ECO:0007669"/>
    <property type="project" value="UniProtKB-UniRule"/>
</dbReference>
<dbReference type="AlphaFoldDB" id="A0A9D1L9L6"/>
<feature type="binding site" evidence="11">
    <location>
        <position position="343"/>
    </location>
    <ligand>
        <name>(2R)-2-phosphoglycerate</name>
        <dbReference type="ChEBI" id="CHEBI:58289"/>
    </ligand>
</feature>
<dbReference type="GO" id="GO:0000015">
    <property type="term" value="C:phosphopyruvate hydratase complex"/>
    <property type="evidence" value="ECO:0007669"/>
    <property type="project" value="InterPro"/>
</dbReference>
<feature type="binding site" evidence="13">
    <location>
        <position position="318"/>
    </location>
    <ligand>
        <name>substrate</name>
    </ligand>
</feature>
<comment type="pathway">
    <text evidence="1 11">Carbohydrate degradation; glycolysis; pyruvate from D-glyceraldehyde 3-phosphate: step 4/5.</text>
</comment>
<proteinExistence type="inferred from homology"/>
<feature type="domain" description="Enolase C-terminal TIM barrel" evidence="15">
    <location>
        <begin position="143"/>
        <end position="419"/>
    </location>
</feature>
<feature type="binding site" evidence="11 14">
    <location>
        <position position="289"/>
    </location>
    <ligand>
        <name>Mg(2+)</name>
        <dbReference type="ChEBI" id="CHEBI:18420"/>
    </ligand>
</feature>
<organism evidence="17 18">
    <name type="scientific">Candidatus Egerieisoma faecipullorum</name>
    <dbReference type="NCBI Taxonomy" id="2840963"/>
    <lineage>
        <taxon>Bacteria</taxon>
        <taxon>Bacillati</taxon>
        <taxon>Bacillota</taxon>
        <taxon>Clostridia</taxon>
        <taxon>Eubacteriales</taxon>
        <taxon>Clostridiaceae</taxon>
        <taxon>Clostridiaceae incertae sedis</taxon>
        <taxon>Candidatus Egerieisoma</taxon>
    </lineage>
</organism>
<gene>
    <name evidence="11 17" type="primary">eno</name>
    <name evidence="17" type="ORF">IAD50_03040</name>
</gene>
<evidence type="ECO:0000256" key="9">
    <source>
        <dbReference type="ARBA" id="ARBA00023239"/>
    </source>
</evidence>
<dbReference type="PANTHER" id="PTHR11902:SF1">
    <property type="entry name" value="ENOLASE"/>
    <property type="match status" value="1"/>
</dbReference>
<feature type="binding site" evidence="13">
    <location>
        <position position="159"/>
    </location>
    <ligand>
        <name>substrate</name>
    </ligand>
</feature>
<name>A0A9D1L9L6_9CLOT</name>
<evidence type="ECO:0000256" key="1">
    <source>
        <dbReference type="ARBA" id="ARBA00005031"/>
    </source>
</evidence>
<evidence type="ECO:0000313" key="18">
    <source>
        <dbReference type="Proteomes" id="UP000824089"/>
    </source>
</evidence>
<dbReference type="InterPro" id="IPR020809">
    <property type="entry name" value="Enolase_CS"/>
</dbReference>
<sequence>MFACDTVIKNVRGREILDSRGNPTVEAEVLLSSGLKFRGISPSGASTGEYEALELRDNNPSRYGGKGVTHAVNNINSVISKILSGLSCTDFWKIDEAMLKCDGTADKSNLGANAILAVSIACVYAGAYISRQPVYRYIGGIAGRKLPVPMMNIVNGGAHASNNIDIQEFMLVPIDAPSFREGLRRCCEVYHKLAEIIKKRGFSASVGDEGGFAPNLKDDSEAIELILTAVDLAGYKYPDDFMISLDIAASEWISEDSYLMPKRNVRFSTGELIKNWVNLCARYPIFSIEDPLGEDDWNGWQKLTADLEGFGLYGVVGDDLFVTNSERLQKGIKMKAANTILIKPNQIGTISETISTVELARANGYKTIISHRSGETEDTMIADLAVGLNAGFIKTGAPCRGERVAKYNRLLRIEDELEN</sequence>
<dbReference type="Pfam" id="PF00113">
    <property type="entry name" value="Enolase_C"/>
    <property type="match status" value="1"/>
</dbReference>
<dbReference type="InterPro" id="IPR020810">
    <property type="entry name" value="Enolase_C"/>
</dbReference>
<dbReference type="EC" id="4.2.1.11" evidence="3 11"/>
<feature type="binding site" evidence="11">
    <location>
        <position position="373"/>
    </location>
    <ligand>
        <name>(2R)-2-phosphoglycerate</name>
        <dbReference type="ChEBI" id="CHEBI:58289"/>
    </ligand>
</feature>
<evidence type="ECO:0000256" key="3">
    <source>
        <dbReference type="ARBA" id="ARBA00012058"/>
    </source>
</evidence>
<dbReference type="PROSITE" id="PS00164">
    <property type="entry name" value="ENOLASE"/>
    <property type="match status" value="1"/>
</dbReference>
<comment type="cofactor">
    <cofactor evidence="11">
        <name>Mg(2+)</name>
        <dbReference type="ChEBI" id="CHEBI:18420"/>
    </cofactor>
    <text evidence="11">Binds a second Mg(2+) ion via substrate during catalysis.</text>
</comment>
<dbReference type="GO" id="GO:0004634">
    <property type="term" value="F:phosphopyruvate hydratase activity"/>
    <property type="evidence" value="ECO:0007669"/>
    <property type="project" value="UniProtKB-UniRule"/>
</dbReference>
<dbReference type="GO" id="GO:0009986">
    <property type="term" value="C:cell surface"/>
    <property type="evidence" value="ECO:0007669"/>
    <property type="project" value="UniProtKB-SubCell"/>
</dbReference>
<evidence type="ECO:0000256" key="13">
    <source>
        <dbReference type="PIRSR" id="PIRSR001400-2"/>
    </source>
</evidence>
<evidence type="ECO:0000313" key="17">
    <source>
        <dbReference type="EMBL" id="HIU29255.1"/>
    </source>
</evidence>
<evidence type="ECO:0000256" key="4">
    <source>
        <dbReference type="ARBA" id="ARBA00017068"/>
    </source>
</evidence>
<dbReference type="GO" id="GO:0005576">
    <property type="term" value="C:extracellular region"/>
    <property type="evidence" value="ECO:0007669"/>
    <property type="project" value="UniProtKB-SubCell"/>
</dbReference>
<dbReference type="SUPFAM" id="SSF51604">
    <property type="entry name" value="Enolase C-terminal domain-like"/>
    <property type="match status" value="1"/>
</dbReference>
<dbReference type="Gene3D" id="3.20.20.120">
    <property type="entry name" value="Enolase-like C-terminal domain"/>
    <property type="match status" value="1"/>
</dbReference>
<keyword evidence="11" id="KW-0963">Cytoplasm</keyword>